<reference evidence="3" key="1">
    <citation type="submission" date="2019-02" db="EMBL/GenBank/DDBJ databases">
        <authorList>
            <person name="Gruber-Vodicka R. H."/>
            <person name="Seah K. B. B."/>
        </authorList>
    </citation>
    <scope>NUCLEOTIDE SEQUENCE</scope>
    <source>
        <strain evidence="2">BECK_BZ197</strain>
        <strain evidence="4">BECK_BZ198</strain>
        <strain evidence="3">BECK_BZ199</strain>
    </source>
</reference>
<dbReference type="EMBL" id="CAADGH010000072">
    <property type="protein sequence ID" value="VFK76741.1"/>
    <property type="molecule type" value="Genomic_DNA"/>
</dbReference>
<sequence length="97" mass="10996">MTFTPTRPDSGFQNGREVSLWRVDQGSSSISLFSVRFRCGQEQKQSQYGKRGQQSLYRPTTKPLSSDDKAFIGRQQSLYRSTTKALSAADKGFTRHQ</sequence>
<evidence type="ECO:0000256" key="1">
    <source>
        <dbReference type="SAM" id="MobiDB-lite"/>
    </source>
</evidence>
<gene>
    <name evidence="2" type="ORF">BECKMB1821G_GA0114241_100715</name>
    <name evidence="4" type="ORF">BECKMB1821H_GA0114242_10726</name>
    <name evidence="3" type="ORF">BECKMB1821I_GA0114274_10616</name>
</gene>
<dbReference type="EMBL" id="CAADFO010000007">
    <property type="protein sequence ID" value="VFK24054.1"/>
    <property type="molecule type" value="Genomic_DNA"/>
</dbReference>
<name>A0A450XXX6_9GAMM</name>
<dbReference type="AlphaFoldDB" id="A0A450XXX6"/>
<feature type="region of interest" description="Disordered" evidence="1">
    <location>
        <begin position="43"/>
        <end position="69"/>
    </location>
</feature>
<evidence type="ECO:0000313" key="3">
    <source>
        <dbReference type="EMBL" id="VFK34105.1"/>
    </source>
</evidence>
<proteinExistence type="predicted"/>
<organism evidence="3">
    <name type="scientific">Candidatus Kentrum sp. MB</name>
    <dbReference type="NCBI Taxonomy" id="2138164"/>
    <lineage>
        <taxon>Bacteria</taxon>
        <taxon>Pseudomonadati</taxon>
        <taxon>Pseudomonadota</taxon>
        <taxon>Gammaproteobacteria</taxon>
        <taxon>Candidatus Kentrum</taxon>
    </lineage>
</organism>
<evidence type="ECO:0000313" key="4">
    <source>
        <dbReference type="EMBL" id="VFK76741.1"/>
    </source>
</evidence>
<evidence type="ECO:0000313" key="2">
    <source>
        <dbReference type="EMBL" id="VFK24054.1"/>
    </source>
</evidence>
<accession>A0A450XXX6</accession>
<protein>
    <submittedName>
        <fullName evidence="3">Uncharacterized protein</fullName>
    </submittedName>
</protein>
<dbReference type="EMBL" id="CAADFQ010000061">
    <property type="protein sequence ID" value="VFK34105.1"/>
    <property type="molecule type" value="Genomic_DNA"/>
</dbReference>
<feature type="compositionally biased region" description="Polar residues" evidence="1">
    <location>
        <begin position="43"/>
        <end position="64"/>
    </location>
</feature>